<keyword evidence="4" id="KW-1185">Reference proteome</keyword>
<evidence type="ECO:0000256" key="1">
    <source>
        <dbReference type="SAM" id="MobiDB-lite"/>
    </source>
</evidence>
<feature type="domain" description="Carboxymuconolactone decarboxylase-like" evidence="2">
    <location>
        <begin position="50"/>
        <end position="129"/>
    </location>
</feature>
<evidence type="ECO:0000313" key="3">
    <source>
        <dbReference type="EMBL" id="MBU3065990.1"/>
    </source>
</evidence>
<comment type="caution">
    <text evidence="3">The sequence shown here is derived from an EMBL/GenBank/DDBJ whole genome shotgun (WGS) entry which is preliminary data.</text>
</comment>
<dbReference type="InterPro" id="IPR003779">
    <property type="entry name" value="CMD-like"/>
</dbReference>
<dbReference type="PANTHER" id="PTHR33570:SF2">
    <property type="entry name" value="CARBOXYMUCONOLACTONE DECARBOXYLASE-LIKE DOMAIN-CONTAINING PROTEIN"/>
    <property type="match status" value="1"/>
</dbReference>
<dbReference type="InterPro" id="IPR052512">
    <property type="entry name" value="4CMD/NDH-1_regulator"/>
</dbReference>
<name>A0ABS6B6Q1_9NOCA</name>
<dbReference type="PANTHER" id="PTHR33570">
    <property type="entry name" value="4-CARBOXYMUCONOLACTONE DECARBOXYLASE FAMILY PROTEIN"/>
    <property type="match status" value="1"/>
</dbReference>
<dbReference type="SUPFAM" id="SSF69118">
    <property type="entry name" value="AhpD-like"/>
    <property type="match status" value="1"/>
</dbReference>
<dbReference type="RefSeq" id="WP_215922043.1">
    <property type="nucleotide sequence ID" value="NZ_JAHKNI010000012.1"/>
</dbReference>
<dbReference type="EMBL" id="JAHKNI010000012">
    <property type="protein sequence ID" value="MBU3065990.1"/>
    <property type="molecule type" value="Genomic_DNA"/>
</dbReference>
<dbReference type="InterPro" id="IPR029032">
    <property type="entry name" value="AhpD-like"/>
</dbReference>
<sequence>MTTADADLTAENSAAARRARGIAAYARIFDVPEQDVEAAMTARVGPVFAAEAFASAGGPAWSHGALTARDRSVAIITALTAQGVTGDRLDTHLRLASANGIGHEGLTALMTLLANYIGYPHASAAMESVERAARSGLLAADGNPATPPAPRPESDPAPGRPGR</sequence>
<accession>A0ABS6B6Q1</accession>
<proteinExistence type="predicted"/>
<evidence type="ECO:0000259" key="2">
    <source>
        <dbReference type="Pfam" id="PF02627"/>
    </source>
</evidence>
<organism evidence="3 4">
    <name type="scientific">Nocardia albiluteola</name>
    <dbReference type="NCBI Taxonomy" id="2842303"/>
    <lineage>
        <taxon>Bacteria</taxon>
        <taxon>Bacillati</taxon>
        <taxon>Actinomycetota</taxon>
        <taxon>Actinomycetes</taxon>
        <taxon>Mycobacteriales</taxon>
        <taxon>Nocardiaceae</taxon>
        <taxon>Nocardia</taxon>
    </lineage>
</organism>
<dbReference type="Proteomes" id="UP000733379">
    <property type="component" value="Unassembled WGS sequence"/>
</dbReference>
<dbReference type="Pfam" id="PF02627">
    <property type="entry name" value="CMD"/>
    <property type="match status" value="1"/>
</dbReference>
<dbReference type="Gene3D" id="1.20.1290.10">
    <property type="entry name" value="AhpD-like"/>
    <property type="match status" value="1"/>
</dbReference>
<evidence type="ECO:0000313" key="4">
    <source>
        <dbReference type="Proteomes" id="UP000733379"/>
    </source>
</evidence>
<protein>
    <submittedName>
        <fullName evidence="3">Carboxymuconolactone decarboxylase family protein</fullName>
    </submittedName>
</protein>
<feature type="region of interest" description="Disordered" evidence="1">
    <location>
        <begin position="135"/>
        <end position="163"/>
    </location>
</feature>
<gene>
    <name evidence="3" type="ORF">KO481_31270</name>
</gene>
<reference evidence="3 4" key="1">
    <citation type="submission" date="2021-06" db="EMBL/GenBank/DDBJ databases">
        <title>Actinomycetes sequencing.</title>
        <authorList>
            <person name="Shan Q."/>
        </authorList>
    </citation>
    <scope>NUCLEOTIDE SEQUENCE [LARGE SCALE GENOMIC DNA]</scope>
    <source>
        <strain evidence="3 4">NEAU-G5</strain>
    </source>
</reference>